<name>A0A833MYG1_9HYPH</name>
<proteinExistence type="predicted"/>
<dbReference type="EMBL" id="WEKV01000020">
    <property type="protein sequence ID" value="KAB7782413.1"/>
    <property type="molecule type" value="Genomic_DNA"/>
</dbReference>
<evidence type="ECO:0000313" key="2">
    <source>
        <dbReference type="Proteomes" id="UP000469949"/>
    </source>
</evidence>
<gene>
    <name evidence="1" type="ORF">F8B43_5168</name>
</gene>
<sequence length="167" mass="18092">MGSRRPKLSQASSLAAFRKWLTANGATVMAPTSRFEVVRFRGAAGVSIIYRNENARPHKMTGEAQAAWNAFVEGRALDLSPPPPAYIGDAERRVVATSDADLIACAGRRPITVAFLMERDELPMREATARLFGLERRGLLTRSGGRGSGPLLWACPSSFLPDEPAHA</sequence>
<dbReference type="RefSeq" id="WP_152278839.1">
    <property type="nucleotide sequence ID" value="NZ_WEKV01000020.1"/>
</dbReference>
<comment type="caution">
    <text evidence="1">The sequence shown here is derived from an EMBL/GenBank/DDBJ whole genome shotgun (WGS) entry which is preliminary data.</text>
</comment>
<protein>
    <submittedName>
        <fullName evidence="1">Uncharacterized protein</fullName>
    </submittedName>
</protein>
<evidence type="ECO:0000313" key="1">
    <source>
        <dbReference type="EMBL" id="KAB7782413.1"/>
    </source>
</evidence>
<reference evidence="1 2" key="1">
    <citation type="submission" date="2019-10" db="EMBL/GenBank/DDBJ databases">
        <title>Draft Genome Sequence of the Caffeine Degrading Methylotroph Methylorubrum populi PINKEL.</title>
        <authorList>
            <person name="Dawson S.C."/>
            <person name="Zhang X."/>
            <person name="Wright M.E."/>
            <person name="Sharma G."/>
            <person name="Langner J.T."/>
            <person name="Ditty J.L."/>
            <person name="Subuyuj G.A."/>
        </authorList>
    </citation>
    <scope>NUCLEOTIDE SEQUENCE [LARGE SCALE GENOMIC DNA]</scope>
    <source>
        <strain evidence="1 2">Pinkel</strain>
    </source>
</reference>
<accession>A0A833MYG1</accession>
<dbReference type="AlphaFoldDB" id="A0A833MYG1"/>
<organism evidence="1 2">
    <name type="scientific">Methylorubrum populi</name>
    <dbReference type="NCBI Taxonomy" id="223967"/>
    <lineage>
        <taxon>Bacteria</taxon>
        <taxon>Pseudomonadati</taxon>
        <taxon>Pseudomonadota</taxon>
        <taxon>Alphaproteobacteria</taxon>
        <taxon>Hyphomicrobiales</taxon>
        <taxon>Methylobacteriaceae</taxon>
        <taxon>Methylorubrum</taxon>
    </lineage>
</organism>
<dbReference type="Proteomes" id="UP000469949">
    <property type="component" value="Unassembled WGS sequence"/>
</dbReference>